<dbReference type="AlphaFoldDB" id="A0A3Q0JNF4"/>
<reference evidence="3" key="1">
    <citation type="submission" date="2025-08" db="UniProtKB">
        <authorList>
            <consortium name="RefSeq"/>
        </authorList>
    </citation>
    <scope>IDENTIFICATION</scope>
</reference>
<feature type="region of interest" description="Disordered" evidence="1">
    <location>
        <begin position="25"/>
        <end position="47"/>
    </location>
</feature>
<feature type="region of interest" description="Disordered" evidence="1">
    <location>
        <begin position="104"/>
        <end position="130"/>
    </location>
</feature>
<dbReference type="GeneID" id="113472739"/>
<proteinExistence type="predicted"/>
<evidence type="ECO:0000256" key="1">
    <source>
        <dbReference type="SAM" id="MobiDB-lite"/>
    </source>
</evidence>
<sequence length="183" mass="20603">MNFEEIVWTSSDEVIDISKQLSTMLTDSKPGMNKTRKKNSKQKRNPFVEVDAPVGVSSKKKKVSVRKGLEIRSVEEHDPANIENTPDDNIQTNDFIFPVSEEWQESQGNENEASNINQTSQATTDDTVSRSGTMNIFDKKRFNLSYYLESNRRAILRCCPDTVINFNGVINVKVLQGAIKVAG</sequence>
<accession>A0A3Q0JNF4</accession>
<gene>
    <name evidence="3" type="primary">LOC113472739</name>
</gene>
<organism evidence="2 3">
    <name type="scientific">Diaphorina citri</name>
    <name type="common">Asian citrus psyllid</name>
    <dbReference type="NCBI Taxonomy" id="121845"/>
    <lineage>
        <taxon>Eukaryota</taxon>
        <taxon>Metazoa</taxon>
        <taxon>Ecdysozoa</taxon>
        <taxon>Arthropoda</taxon>
        <taxon>Hexapoda</taxon>
        <taxon>Insecta</taxon>
        <taxon>Pterygota</taxon>
        <taxon>Neoptera</taxon>
        <taxon>Paraneoptera</taxon>
        <taxon>Hemiptera</taxon>
        <taxon>Sternorrhyncha</taxon>
        <taxon>Psylloidea</taxon>
        <taxon>Psyllidae</taxon>
        <taxon>Diaphorininae</taxon>
        <taxon>Diaphorina</taxon>
    </lineage>
</organism>
<keyword evidence="2" id="KW-1185">Reference proteome</keyword>
<evidence type="ECO:0000313" key="3">
    <source>
        <dbReference type="RefSeq" id="XP_026688325.1"/>
    </source>
</evidence>
<name>A0A3Q0JNF4_DIACI</name>
<feature type="compositionally biased region" description="Polar residues" evidence="1">
    <location>
        <begin position="105"/>
        <end position="130"/>
    </location>
</feature>
<dbReference type="Proteomes" id="UP000079169">
    <property type="component" value="Unplaced"/>
</dbReference>
<dbReference type="PaxDb" id="121845-A0A3Q0JNF4"/>
<dbReference type="RefSeq" id="XP_026688325.1">
    <property type="nucleotide sequence ID" value="XM_026832524.1"/>
</dbReference>
<feature type="compositionally biased region" description="Basic residues" evidence="1">
    <location>
        <begin position="34"/>
        <end position="44"/>
    </location>
</feature>
<evidence type="ECO:0000313" key="2">
    <source>
        <dbReference type="Proteomes" id="UP000079169"/>
    </source>
</evidence>
<protein>
    <submittedName>
        <fullName evidence="3">Uncharacterized protein LOC113472739</fullName>
    </submittedName>
</protein>
<dbReference type="KEGG" id="dci:113472739"/>